<reference evidence="2" key="1">
    <citation type="submission" date="2021-01" db="EMBL/GenBank/DDBJ databases">
        <authorList>
            <consortium name="Genoscope - CEA"/>
            <person name="William W."/>
        </authorList>
    </citation>
    <scope>NUCLEOTIDE SEQUENCE</scope>
</reference>
<comment type="caution">
    <text evidence="2">The sequence shown here is derived from an EMBL/GenBank/DDBJ whole genome shotgun (WGS) entry which is preliminary data.</text>
</comment>
<dbReference type="Proteomes" id="UP000692954">
    <property type="component" value="Unassembled WGS sequence"/>
</dbReference>
<evidence type="ECO:0000313" key="3">
    <source>
        <dbReference type="Proteomes" id="UP000692954"/>
    </source>
</evidence>
<evidence type="ECO:0000313" key="2">
    <source>
        <dbReference type="EMBL" id="CAD8131159.1"/>
    </source>
</evidence>
<organism evidence="2 3">
    <name type="scientific">Paramecium sonneborni</name>
    <dbReference type="NCBI Taxonomy" id="65129"/>
    <lineage>
        <taxon>Eukaryota</taxon>
        <taxon>Sar</taxon>
        <taxon>Alveolata</taxon>
        <taxon>Ciliophora</taxon>
        <taxon>Intramacronucleata</taxon>
        <taxon>Oligohymenophorea</taxon>
        <taxon>Peniculida</taxon>
        <taxon>Parameciidae</taxon>
        <taxon>Paramecium</taxon>
    </lineage>
</organism>
<feature type="compositionally biased region" description="Basic and acidic residues" evidence="1">
    <location>
        <begin position="23"/>
        <end position="34"/>
    </location>
</feature>
<dbReference type="EMBL" id="CAJJDN010000389">
    <property type="protein sequence ID" value="CAD8131159.1"/>
    <property type="molecule type" value="Genomic_DNA"/>
</dbReference>
<proteinExistence type="predicted"/>
<evidence type="ECO:0000256" key="1">
    <source>
        <dbReference type="SAM" id="MobiDB-lite"/>
    </source>
</evidence>
<keyword evidence="3" id="KW-1185">Reference proteome</keyword>
<feature type="region of interest" description="Disordered" evidence="1">
    <location>
        <begin position="1"/>
        <end position="34"/>
    </location>
</feature>
<protein>
    <submittedName>
        <fullName evidence="2">Uncharacterized protein</fullName>
    </submittedName>
</protein>
<gene>
    <name evidence="2" type="ORF">PSON_ATCC_30995.1.T3890007</name>
</gene>
<accession>A0A8S1RWB3</accession>
<sequence length="34" mass="3968">MVFRMTLPLSEDSMSTFPPLNEANRDDVRKKVNK</sequence>
<name>A0A8S1RWB3_9CILI</name>
<dbReference type="AlphaFoldDB" id="A0A8S1RWB3"/>